<accession>A0ACC0QM13</accession>
<protein>
    <submittedName>
        <fullName evidence="1">Uncharacterized protein</fullName>
    </submittedName>
</protein>
<reference evidence="1" key="1">
    <citation type="submission" date="2022-06" db="EMBL/GenBank/DDBJ databases">
        <title>Fusarium solani species complex genomes reveal bases of compartmentalisation and animal pathogenesis.</title>
        <authorList>
            <person name="Tsai I.J."/>
        </authorList>
    </citation>
    <scope>NUCLEOTIDE SEQUENCE</scope>
    <source>
        <strain evidence="1">Fu6.1</strain>
    </source>
</reference>
<gene>
    <name evidence="1" type="ORF">NCS57_01090800</name>
</gene>
<evidence type="ECO:0000313" key="1">
    <source>
        <dbReference type="EMBL" id="KAI8657134.1"/>
    </source>
</evidence>
<keyword evidence="2" id="KW-1185">Reference proteome</keyword>
<proteinExistence type="predicted"/>
<dbReference type="Proteomes" id="UP001065298">
    <property type="component" value="Chromosome 9"/>
</dbReference>
<organism evidence="1 2">
    <name type="scientific">Fusarium keratoplasticum</name>
    <dbReference type="NCBI Taxonomy" id="1328300"/>
    <lineage>
        <taxon>Eukaryota</taxon>
        <taxon>Fungi</taxon>
        <taxon>Dikarya</taxon>
        <taxon>Ascomycota</taxon>
        <taxon>Pezizomycotina</taxon>
        <taxon>Sordariomycetes</taxon>
        <taxon>Hypocreomycetidae</taxon>
        <taxon>Hypocreales</taxon>
        <taxon>Nectriaceae</taxon>
        <taxon>Fusarium</taxon>
        <taxon>Fusarium solani species complex</taxon>
    </lineage>
</organism>
<comment type="caution">
    <text evidence="1">The sequence shown here is derived from an EMBL/GenBank/DDBJ whole genome shotgun (WGS) entry which is preliminary data.</text>
</comment>
<sequence>MIIPTGFRLLFVLFGLLVTESFAWPVNLHASRGIGGVGLEVDVDVTTEKNPRLEGGEKNFDLTLTWEDYAPDGFARKMLLVNGQSPGPLLEIDQGDWVVVTVHNQSPFNTTIHYHGIEMIDTPWSDGVPGVIQRPIASGSSFVYEFRATQFGSYWYHSHFHGQIEDGLYGPILIHPAKDTLKPFHMISPDPQVQQRLREAEKGATPLLISDFTHLTSDEKWDMTQKAGLEISCYDSVLFNGKGSVQCQSLNDLELRLSQIQRGYLATVPGASITDKGCLPASTLIKFGGGSGNESALPLGTFSGCKPTTGSIETIKTRKPADPDGEWIAMDIIGGFSFITAVISIDEHDMWVYAVDGSYIEPQKVQAITVSNGDRYSVFINTKKTGNFKIRCSSVNIAQILVGHAILSVGGSNSTDASEAFIDISGNPRSPDVTFFDQAIAHPFPPEPIAATADAFFPLNMKVDGASYLWAMNSTRLMLTDIDNSDPVLFAPAPNLQNNVTITTKFNSWVDLLFFTGNEPMPPHPIHKHGNKMFQIGSGVGVFKWNSTEEAIREVPEQFNLVNPPKRDGFASLTAFGNVTWVLVRYHVTNPGAWLLHCHIDNHLQGGMMMVIQDGVDHWPLVPDRYRDFGGYE</sequence>
<name>A0ACC0QM13_9HYPO</name>
<evidence type="ECO:0000313" key="2">
    <source>
        <dbReference type="Proteomes" id="UP001065298"/>
    </source>
</evidence>
<dbReference type="EMBL" id="CM046511">
    <property type="protein sequence ID" value="KAI8657134.1"/>
    <property type="molecule type" value="Genomic_DNA"/>
</dbReference>